<reference evidence="1" key="1">
    <citation type="submission" date="2021-01" db="EMBL/GenBank/DDBJ databases">
        <authorList>
            <person name="Corre E."/>
            <person name="Pelletier E."/>
            <person name="Niang G."/>
            <person name="Scheremetjew M."/>
            <person name="Finn R."/>
            <person name="Kale V."/>
            <person name="Holt S."/>
            <person name="Cochrane G."/>
            <person name="Meng A."/>
            <person name="Brown T."/>
            <person name="Cohen L."/>
        </authorList>
    </citation>
    <scope>NUCLEOTIDE SEQUENCE</scope>
    <source>
        <strain evidence="1">CCMP1594</strain>
    </source>
</reference>
<proteinExistence type="predicted"/>
<accession>A0A7S4FIN0</accession>
<organism evidence="1">
    <name type="scientific">Eutreptiella gymnastica</name>
    <dbReference type="NCBI Taxonomy" id="73025"/>
    <lineage>
        <taxon>Eukaryota</taxon>
        <taxon>Discoba</taxon>
        <taxon>Euglenozoa</taxon>
        <taxon>Euglenida</taxon>
        <taxon>Spirocuta</taxon>
        <taxon>Euglenophyceae</taxon>
        <taxon>Eutreptiales</taxon>
        <taxon>Eutreptiaceae</taxon>
        <taxon>Eutreptiella</taxon>
    </lineage>
</organism>
<sequence length="103" mass="11587">MVTVLHQNLLLPLRSPSSALYYDPEAYFPGSATEFGYFSDRWQIKTDPWAASLLLHAQEETEDIPSMRRFRGGCYTAKYTSLKSQGGVLYPSTRRPLILSGPA</sequence>
<evidence type="ECO:0000313" key="1">
    <source>
        <dbReference type="EMBL" id="CAE0797199.1"/>
    </source>
</evidence>
<gene>
    <name evidence="1" type="ORF">EGYM00163_LOCUS8319</name>
</gene>
<dbReference type="EMBL" id="HBJA01025567">
    <property type="protein sequence ID" value="CAE0797199.1"/>
    <property type="molecule type" value="Transcribed_RNA"/>
</dbReference>
<dbReference type="AlphaFoldDB" id="A0A7S4FIN0"/>
<name>A0A7S4FIN0_9EUGL</name>
<protein>
    <submittedName>
        <fullName evidence="1">Uncharacterized protein</fullName>
    </submittedName>
</protein>